<gene>
    <name evidence="1" type="ORF">SAMN02982985_04789</name>
</gene>
<dbReference type="RefSeq" id="WP_093390220.1">
    <property type="nucleotide sequence ID" value="NZ_FOTW01000026.1"/>
</dbReference>
<organism evidence="1 2">
    <name type="scientific">Rugamonas rubra</name>
    <dbReference type="NCBI Taxonomy" id="758825"/>
    <lineage>
        <taxon>Bacteria</taxon>
        <taxon>Pseudomonadati</taxon>
        <taxon>Pseudomonadota</taxon>
        <taxon>Betaproteobacteria</taxon>
        <taxon>Burkholderiales</taxon>
        <taxon>Oxalobacteraceae</taxon>
        <taxon>Telluria group</taxon>
        <taxon>Rugamonas</taxon>
    </lineage>
</organism>
<dbReference type="EMBL" id="FOTW01000026">
    <property type="protein sequence ID" value="SFM64084.1"/>
    <property type="molecule type" value="Genomic_DNA"/>
</dbReference>
<evidence type="ECO:0000313" key="1">
    <source>
        <dbReference type="EMBL" id="SFM64084.1"/>
    </source>
</evidence>
<reference evidence="1 2" key="1">
    <citation type="submission" date="2016-10" db="EMBL/GenBank/DDBJ databases">
        <authorList>
            <person name="de Groot N.N."/>
        </authorList>
    </citation>
    <scope>NUCLEOTIDE SEQUENCE [LARGE SCALE GENOMIC DNA]</scope>
    <source>
        <strain evidence="1 2">ATCC 43154</strain>
    </source>
</reference>
<accession>A0A1I4SI47</accession>
<dbReference type="AlphaFoldDB" id="A0A1I4SI47"/>
<evidence type="ECO:0000313" key="2">
    <source>
        <dbReference type="Proteomes" id="UP000199470"/>
    </source>
</evidence>
<dbReference type="STRING" id="758825.SAMN02982985_04789"/>
<proteinExistence type="predicted"/>
<keyword evidence="2" id="KW-1185">Reference proteome</keyword>
<name>A0A1I4SI47_9BURK</name>
<dbReference type="Proteomes" id="UP000199470">
    <property type="component" value="Unassembled WGS sequence"/>
</dbReference>
<sequence length="116" mass="12072">MAHQIPPNEVLEAATGTGGLVHVSLFLNQALAQAAGLDAPAPRAVAPAPVDAPVVHGPRRADIAKCRGVGMACCCVCMRSLAIDAGPEQQWTTPEFKDGACTLFADRRTYGALYGK</sequence>
<protein>
    <submittedName>
        <fullName evidence="1">Uncharacterized protein</fullName>
    </submittedName>
</protein>